<keyword evidence="2 8" id="KW-0645">Protease</keyword>
<dbReference type="RefSeq" id="WP_089747219.1">
    <property type="nucleotide sequence ID" value="NZ_FOGF01000030.1"/>
</dbReference>
<evidence type="ECO:0000256" key="1">
    <source>
        <dbReference type="ARBA" id="ARBA00011073"/>
    </source>
</evidence>
<dbReference type="Gene3D" id="2.10.270.10">
    <property type="entry name" value="Cholin Binding"/>
    <property type="match status" value="2"/>
</dbReference>
<feature type="repeat" description="Cell wall-binding" evidence="7">
    <location>
        <begin position="1595"/>
        <end position="1616"/>
    </location>
</feature>
<dbReference type="InterPro" id="IPR015500">
    <property type="entry name" value="Peptidase_S8_subtilisin-rel"/>
</dbReference>
<dbReference type="PROSITE" id="PS51892">
    <property type="entry name" value="SUBTILASE"/>
    <property type="match status" value="1"/>
</dbReference>
<dbReference type="SUPFAM" id="SSF52743">
    <property type="entry name" value="Subtilisin-like"/>
    <property type="match status" value="1"/>
</dbReference>
<dbReference type="OrthoDB" id="2032428at2"/>
<feature type="region of interest" description="Disordered" evidence="10">
    <location>
        <begin position="1456"/>
        <end position="1510"/>
    </location>
</feature>
<keyword evidence="4 8" id="KW-0378">Hydrolase</keyword>
<dbReference type="PROSITE" id="PS00136">
    <property type="entry name" value="SUBTILASE_ASP"/>
    <property type="match status" value="1"/>
</dbReference>
<gene>
    <name evidence="12" type="ORF">SAMN05421767_1308</name>
</gene>
<feature type="active site" description="Charge relay system" evidence="6 8">
    <location>
        <position position="430"/>
    </location>
</feature>
<evidence type="ECO:0000256" key="9">
    <source>
        <dbReference type="RuleBase" id="RU003355"/>
    </source>
</evidence>
<organism evidence="12 13">
    <name type="scientific">Granulicatella balaenopterae</name>
    <dbReference type="NCBI Taxonomy" id="137733"/>
    <lineage>
        <taxon>Bacteria</taxon>
        <taxon>Bacillati</taxon>
        <taxon>Bacillota</taxon>
        <taxon>Bacilli</taxon>
        <taxon>Lactobacillales</taxon>
        <taxon>Carnobacteriaceae</taxon>
        <taxon>Granulicatella</taxon>
    </lineage>
</organism>
<dbReference type="PRINTS" id="PR00723">
    <property type="entry name" value="SUBTILISIN"/>
</dbReference>
<dbReference type="PROSITE" id="PS00138">
    <property type="entry name" value="SUBTILASE_SER"/>
    <property type="match status" value="1"/>
</dbReference>
<feature type="repeat" description="Cell wall-binding" evidence="7">
    <location>
        <begin position="1675"/>
        <end position="1696"/>
    </location>
</feature>
<evidence type="ECO:0000256" key="10">
    <source>
        <dbReference type="SAM" id="MobiDB-lite"/>
    </source>
</evidence>
<dbReference type="GO" id="GO:0006508">
    <property type="term" value="P:proteolysis"/>
    <property type="evidence" value="ECO:0007669"/>
    <property type="project" value="UniProtKB-KW"/>
</dbReference>
<dbReference type="PROSITE" id="PS51170">
    <property type="entry name" value="CW"/>
    <property type="match status" value="3"/>
</dbReference>
<evidence type="ECO:0000256" key="6">
    <source>
        <dbReference type="PIRSR" id="PIRSR615500-1"/>
    </source>
</evidence>
<dbReference type="GO" id="GO:0004252">
    <property type="term" value="F:serine-type endopeptidase activity"/>
    <property type="evidence" value="ECO:0007669"/>
    <property type="project" value="UniProtKB-UniRule"/>
</dbReference>
<keyword evidence="13" id="KW-1185">Reference proteome</keyword>
<dbReference type="EMBL" id="FOGF01000030">
    <property type="protein sequence ID" value="SER26980.1"/>
    <property type="molecule type" value="Genomic_DNA"/>
</dbReference>
<dbReference type="InterPro" id="IPR023827">
    <property type="entry name" value="Peptidase_S8_Asp-AS"/>
</dbReference>
<dbReference type="SUPFAM" id="SSF69360">
    <property type="entry name" value="Cell wall binding repeat"/>
    <property type="match status" value="2"/>
</dbReference>
<evidence type="ECO:0000256" key="8">
    <source>
        <dbReference type="PROSITE-ProRule" id="PRU01240"/>
    </source>
</evidence>
<dbReference type="Pfam" id="PF00082">
    <property type="entry name" value="Peptidase_S8"/>
    <property type="match status" value="1"/>
</dbReference>
<dbReference type="STRING" id="137733.SAMN05421767_1308"/>
<dbReference type="InterPro" id="IPR051048">
    <property type="entry name" value="Peptidase_S8/S53_subtilisin"/>
</dbReference>
<evidence type="ECO:0000313" key="12">
    <source>
        <dbReference type="EMBL" id="SER26980.1"/>
    </source>
</evidence>
<dbReference type="InterPro" id="IPR000209">
    <property type="entry name" value="Peptidase_S8/S53_dom"/>
</dbReference>
<accession>A0A1H9MTE5</accession>
<evidence type="ECO:0000259" key="11">
    <source>
        <dbReference type="Pfam" id="PF00082"/>
    </source>
</evidence>
<evidence type="ECO:0000256" key="3">
    <source>
        <dbReference type="ARBA" id="ARBA00022737"/>
    </source>
</evidence>
<dbReference type="Gene3D" id="2.60.40.10">
    <property type="entry name" value="Immunoglobulins"/>
    <property type="match status" value="2"/>
</dbReference>
<dbReference type="InterPro" id="IPR013783">
    <property type="entry name" value="Ig-like_fold"/>
</dbReference>
<feature type="active site" description="Charge relay system" evidence="6 8">
    <location>
        <position position="209"/>
    </location>
</feature>
<protein>
    <submittedName>
        <fullName evidence="12">Bacillopeptidase F</fullName>
    </submittedName>
</protein>
<feature type="region of interest" description="Disordered" evidence="10">
    <location>
        <begin position="922"/>
        <end position="944"/>
    </location>
</feature>
<evidence type="ECO:0000256" key="5">
    <source>
        <dbReference type="ARBA" id="ARBA00022825"/>
    </source>
</evidence>
<sequence length="1755" mass="196824">MIRRKEYWYSSIALLLGIALLVWMPFSKVSAVESVGNLAEGKIASELMSEISADEYLDFVVKLTTQEDTSDIAVKDSKDTQAEIVKQKVEIIETLQHTATATQKELISYLEEQQKAGLVQSFESHFIVNSIHVIAKQSVMDEIAKRSDVSKIVSNKIETEKETPIENPISFSMYTSREAYIPWNLKAILADKAYQSGYKGKDIVVGIIDSGVDASHPVLKDSWRGNDANEAVYSWFDATAAHSSSPIDETGHGTHVAGTILGKYPDKDTLLGVAPEAKWIAARVFDKDGETTLNIILKAGEWMLAPTDEKGTAHPEQAPKVINNSWGGNSEDEFFRDIVKKWRESGILPVFSAGNTGLFNEGGKGSIGTPASYPESFAVGALNLNDKIAKFSLRGPSTYEGDVKPDISAPGVNIYSSIPGGKYILRSGTSMAGPHVAGVAALVYAVNPDLTVDEVEKILRESATPLSDSENVGTPNFAYGYGKVNAYLASEMAKSFKDKKEKFGMIGGKVVIQQEDTKAPVINHSPMKTIFSSYAIDITFGVSDDNGVEAVEYYLAAGNKDGEFQKIETQFVSGTKVAGEYRVTIKPEMLTEDTMRYYIKAIDINGKVTQTDVYPVTVGESVKKGYSQDFEDNIDGIELGGKSPMWQWGVPKDIPQHGAEGNKVIGTNLDGDYESLKDSIFVLPPIELAADEHVALTFDHWHDLGHYAYAFYDTAEVWIGEITADNVKAEDIQYKLHRSYKFKSDNWEKEYIDLSQYQGKKISVMFGMRGADMKGEEGHKGWYVDNIAIAEASKEIPQAPHEWLRFTYKEVGSCVVSFKQLEDPKVTSYCLYRSTEKDGKYELVNELKKEDIKYQSTSISDIPLPQKGTYYYYVTAKIGHNESEPTKIFSHTFTEGTEKVFIDFEKDNGGFTSTADEKGNRWEYGKYDNPEKPEFASRPKVSTSKGKNAGDGLWGTVLFDYRQPEATYTLESADINLTGLSEGMMYFQQWFNTFGRKGSIEYYGEIYGPYDDDTGYIEFSKDGGENWEKVYTLDDDMIDDEQGYRIRGAWFTEHIKIPAEYATDKFRIKFVLETGTDKKVTGCGGWYIDDIYITEQAEKISEPEKPIVPAFALENMQLMTTSESTQKTTTENAVTYGTVNGKVTIKETGISAPLELGTGQFIMKHPVGHYTLVASAKGYKTTEIAVDIKENESAEQTIVLEQLKPGNLTAQFTSTIDQTLENVVTKIYADEETTPLATVEGTTINITNLLPGHYTLIITAKDHRTLTKEVVISEEAATDLGEVNLSKITTPEDATISNLSHDDGVGESMVGNLTDGKTAAVKFSVSEPSQIKTIKYRLGTEKNGSIADKHFIYSIYGANNQDELLGQLIYGPKDYHITENGQWIEITLDDTVIVDGDFYVAYTQADLGQDPLVLAVDDSTKGFGYSFKLINGAWNEPSEEGAFMIQAVVAPIKEVEKPVDPDNGGETPEPVDPDNGGETPAPVEPVDPVNGGDTPEPVKPVDPVKPVLPPKPEKDFGWKYDLKAHKWQYLDSQKQAKTATWQDGCYLTEDGYMAEAEWIFDKNYHSWYYLRANGHYASNEWVGSYYLKEWGDMAKTEWVYDNHYNSWYYLKEDGHYASNEWVGSYYLKEWGDMAKTEWVYDNHYNSWYYLKEDGHYASNEWVGSYYLKEWGDMAKTEWVYDNHYNSWYYLKEDGHYASNEWVGSYYLKEWGAMAQSEWIFDSHYDAWYYLKDNGQYAHNETINGYKLDLSGKWIK</sequence>
<dbReference type="InterPro" id="IPR018337">
    <property type="entry name" value="Cell_wall/Cho-bd_repeat"/>
</dbReference>
<feature type="domain" description="Peptidase S8/S53" evidence="11">
    <location>
        <begin position="200"/>
        <end position="482"/>
    </location>
</feature>
<dbReference type="Gene3D" id="2.60.120.260">
    <property type="entry name" value="Galactose-binding domain-like"/>
    <property type="match status" value="1"/>
</dbReference>
<feature type="active site" description="Charge relay system" evidence="6 8">
    <location>
        <position position="252"/>
    </location>
</feature>
<keyword evidence="5 8" id="KW-0720">Serine protease</keyword>
<evidence type="ECO:0000256" key="7">
    <source>
        <dbReference type="PROSITE-ProRule" id="PRU00591"/>
    </source>
</evidence>
<dbReference type="Proteomes" id="UP000198556">
    <property type="component" value="Unassembled WGS sequence"/>
</dbReference>
<dbReference type="PROSITE" id="PS00137">
    <property type="entry name" value="SUBTILASE_HIS"/>
    <property type="match status" value="1"/>
</dbReference>
<proteinExistence type="inferred from homology"/>
<dbReference type="Gene3D" id="3.40.50.200">
    <property type="entry name" value="Peptidase S8/S53 domain"/>
    <property type="match status" value="1"/>
</dbReference>
<evidence type="ECO:0000313" key="13">
    <source>
        <dbReference type="Proteomes" id="UP000198556"/>
    </source>
</evidence>
<dbReference type="InterPro" id="IPR023828">
    <property type="entry name" value="Peptidase_S8_Ser-AS"/>
</dbReference>
<comment type="similarity">
    <text evidence="1 8 9">Belongs to the peptidase S8 family.</text>
</comment>
<dbReference type="InterPro" id="IPR036852">
    <property type="entry name" value="Peptidase_S8/S53_dom_sf"/>
</dbReference>
<feature type="repeat" description="Cell wall-binding" evidence="7">
    <location>
        <begin position="1635"/>
        <end position="1656"/>
    </location>
</feature>
<evidence type="ECO:0000256" key="4">
    <source>
        <dbReference type="ARBA" id="ARBA00022801"/>
    </source>
</evidence>
<dbReference type="InterPro" id="IPR022398">
    <property type="entry name" value="Peptidase_S8_His-AS"/>
</dbReference>
<dbReference type="PANTHER" id="PTHR43399:SF4">
    <property type="entry name" value="CELL WALL-ASSOCIATED PROTEASE"/>
    <property type="match status" value="1"/>
</dbReference>
<feature type="compositionally biased region" description="Basic and acidic residues" evidence="10">
    <location>
        <begin position="922"/>
        <end position="937"/>
    </location>
</feature>
<dbReference type="PANTHER" id="PTHR43399">
    <property type="entry name" value="SUBTILISIN-RELATED"/>
    <property type="match status" value="1"/>
</dbReference>
<evidence type="ECO:0000256" key="2">
    <source>
        <dbReference type="ARBA" id="ARBA00022670"/>
    </source>
</evidence>
<reference evidence="12 13" key="1">
    <citation type="submission" date="2016-10" db="EMBL/GenBank/DDBJ databases">
        <authorList>
            <person name="de Groot N.N."/>
        </authorList>
    </citation>
    <scope>NUCLEOTIDE SEQUENCE [LARGE SCALE GENOMIC DNA]</scope>
    <source>
        <strain evidence="12 13">DSM 15827</strain>
    </source>
</reference>
<keyword evidence="3" id="KW-0677">Repeat</keyword>
<name>A0A1H9MTE5_9LACT</name>